<sequence>MASSSSATPTAGVAGVDQAAAKGFDDAAAYDLHRPSYPPRAVDALLAHLGVAGAGAHRVVDLAAGTGKFTELLAARRREGEGDGEGEGLEVVAVEPVAKMRRELEAKRLAGVTARDGLATRMEGVEDGWADAVVAAQSFHWFAHEEALREIRRVLKPGGKLGVIWNIEEYNQPRGWKTSTRWERELNELILALPADGPPRFRDDKWREVFERQAAERDEEKRLVSTPIAEERLPFTVWRTRELLWDRVNTLSQVYMLERGGPREAFRARFDEILDGADGSWNDEGEIEFHGTTVYAWTTRL</sequence>
<dbReference type="InterPro" id="IPR051052">
    <property type="entry name" value="Diverse_substrate_MTase"/>
</dbReference>
<keyword evidence="6" id="KW-1185">Reference proteome</keyword>
<evidence type="ECO:0000256" key="2">
    <source>
        <dbReference type="ARBA" id="ARBA00022603"/>
    </source>
</evidence>
<dbReference type="InterPro" id="IPR013216">
    <property type="entry name" value="Methyltransf_11"/>
</dbReference>
<dbReference type="Gene3D" id="3.40.50.150">
    <property type="entry name" value="Vaccinia Virus protein VP39"/>
    <property type="match status" value="1"/>
</dbReference>
<comment type="similarity">
    <text evidence="1">Belongs to the methyltransferase superfamily.</text>
</comment>
<gene>
    <name evidence="5" type="ORF">Purlil1_2590</name>
</gene>
<keyword evidence="3" id="KW-0808">Transferase</keyword>
<name>A0ABR0CAK7_PURLI</name>
<dbReference type="Proteomes" id="UP001287286">
    <property type="component" value="Unassembled WGS sequence"/>
</dbReference>
<dbReference type="InterPro" id="IPR029063">
    <property type="entry name" value="SAM-dependent_MTases_sf"/>
</dbReference>
<dbReference type="Pfam" id="PF08241">
    <property type="entry name" value="Methyltransf_11"/>
    <property type="match status" value="1"/>
</dbReference>
<evidence type="ECO:0000259" key="4">
    <source>
        <dbReference type="Pfam" id="PF08241"/>
    </source>
</evidence>
<accession>A0ABR0CAK7</accession>
<evidence type="ECO:0000313" key="6">
    <source>
        <dbReference type="Proteomes" id="UP001287286"/>
    </source>
</evidence>
<dbReference type="CDD" id="cd02440">
    <property type="entry name" value="AdoMet_MTases"/>
    <property type="match status" value="1"/>
</dbReference>
<evidence type="ECO:0000256" key="3">
    <source>
        <dbReference type="ARBA" id="ARBA00022679"/>
    </source>
</evidence>
<organism evidence="5 6">
    <name type="scientific">Purpureocillium lilacinum</name>
    <name type="common">Paecilomyces lilacinus</name>
    <dbReference type="NCBI Taxonomy" id="33203"/>
    <lineage>
        <taxon>Eukaryota</taxon>
        <taxon>Fungi</taxon>
        <taxon>Dikarya</taxon>
        <taxon>Ascomycota</taxon>
        <taxon>Pezizomycotina</taxon>
        <taxon>Sordariomycetes</taxon>
        <taxon>Hypocreomycetidae</taxon>
        <taxon>Hypocreales</taxon>
        <taxon>Ophiocordycipitaceae</taxon>
        <taxon>Purpureocillium</taxon>
    </lineage>
</organism>
<evidence type="ECO:0000313" key="5">
    <source>
        <dbReference type="EMBL" id="KAK4093433.1"/>
    </source>
</evidence>
<dbReference type="SUPFAM" id="SSF53335">
    <property type="entry name" value="S-adenosyl-L-methionine-dependent methyltransferases"/>
    <property type="match status" value="1"/>
</dbReference>
<proteinExistence type="inferred from homology"/>
<dbReference type="PANTHER" id="PTHR44942">
    <property type="entry name" value="METHYLTRANSF_11 DOMAIN-CONTAINING PROTEIN"/>
    <property type="match status" value="1"/>
</dbReference>
<keyword evidence="2" id="KW-0489">Methyltransferase</keyword>
<feature type="domain" description="Methyltransferase type 11" evidence="4">
    <location>
        <begin position="60"/>
        <end position="161"/>
    </location>
</feature>
<dbReference type="EMBL" id="JAWRVI010000006">
    <property type="protein sequence ID" value="KAK4093433.1"/>
    <property type="molecule type" value="Genomic_DNA"/>
</dbReference>
<dbReference type="PANTHER" id="PTHR44942:SF4">
    <property type="entry name" value="METHYLTRANSFERASE TYPE 11 DOMAIN-CONTAINING PROTEIN"/>
    <property type="match status" value="1"/>
</dbReference>
<comment type="caution">
    <text evidence="5">The sequence shown here is derived from an EMBL/GenBank/DDBJ whole genome shotgun (WGS) entry which is preliminary data.</text>
</comment>
<protein>
    <recommendedName>
        <fullName evidence="4">Methyltransferase type 11 domain-containing protein</fullName>
    </recommendedName>
</protein>
<evidence type="ECO:0000256" key="1">
    <source>
        <dbReference type="ARBA" id="ARBA00008361"/>
    </source>
</evidence>
<reference evidence="5 6" key="1">
    <citation type="journal article" date="2024" name="Microbiol. Resour. Announc.">
        <title>Genome annotations for the ascomycete fungi Trichoderma harzianum, Trichoderma aggressivum, and Purpureocillium lilacinum.</title>
        <authorList>
            <person name="Beijen E.P.W."/>
            <person name="Ohm R.A."/>
        </authorList>
    </citation>
    <scope>NUCLEOTIDE SEQUENCE [LARGE SCALE GENOMIC DNA]</scope>
    <source>
        <strain evidence="5 6">CBS 150709</strain>
    </source>
</reference>